<proteinExistence type="predicted"/>
<gene>
    <name evidence="1" type="ORF">H9632_12165</name>
</gene>
<evidence type="ECO:0000313" key="1">
    <source>
        <dbReference type="EMBL" id="MBD8033816.1"/>
    </source>
</evidence>
<accession>A0ABR8XPF1</accession>
<evidence type="ECO:0000313" key="2">
    <source>
        <dbReference type="Proteomes" id="UP000600565"/>
    </source>
</evidence>
<protein>
    <submittedName>
        <fullName evidence="1">Uncharacterized protein</fullName>
    </submittedName>
</protein>
<reference evidence="1 2" key="1">
    <citation type="submission" date="2020-08" db="EMBL/GenBank/DDBJ databases">
        <title>A Genomic Blueprint of the Chicken Gut Microbiome.</title>
        <authorList>
            <person name="Gilroy R."/>
            <person name="Ravi A."/>
            <person name="Getino M."/>
            <person name="Pursley I."/>
            <person name="Horton D.L."/>
            <person name="Alikhan N.-F."/>
            <person name="Baker D."/>
            <person name="Gharbi K."/>
            <person name="Hall N."/>
            <person name="Watson M."/>
            <person name="Adriaenssens E.M."/>
            <person name="Foster-Nyarko E."/>
            <person name="Jarju S."/>
            <person name="Secka A."/>
            <person name="Antonio M."/>
            <person name="Oren A."/>
            <person name="Chaudhuri R."/>
            <person name="La Ragione R.M."/>
            <person name="Hildebrand F."/>
            <person name="Pallen M.J."/>
        </authorList>
    </citation>
    <scope>NUCLEOTIDE SEQUENCE [LARGE SCALE GENOMIC DNA]</scope>
    <source>
        <strain evidence="1 2">Sa1YVA6</strain>
    </source>
</reference>
<sequence>MSRYTLASTVNYMTKRASLQVNPLRLHLANICFALHRKATIPSSLHVHQAHL</sequence>
<dbReference type="EMBL" id="JACSPW010000011">
    <property type="protein sequence ID" value="MBD8033816.1"/>
    <property type="molecule type" value="Genomic_DNA"/>
</dbReference>
<comment type="caution">
    <text evidence="1">The sequence shown here is derived from an EMBL/GenBank/DDBJ whole genome shotgun (WGS) entry which is preliminary data.</text>
</comment>
<name>A0ABR8XPF1_9BACL</name>
<keyword evidence="2" id="KW-1185">Reference proteome</keyword>
<dbReference type="Proteomes" id="UP000600565">
    <property type="component" value="Unassembled WGS sequence"/>
</dbReference>
<organism evidence="1 2">
    <name type="scientific">Solibacillus merdavium</name>
    <dbReference type="NCBI Taxonomy" id="2762218"/>
    <lineage>
        <taxon>Bacteria</taxon>
        <taxon>Bacillati</taxon>
        <taxon>Bacillota</taxon>
        <taxon>Bacilli</taxon>
        <taxon>Bacillales</taxon>
        <taxon>Caryophanaceae</taxon>
        <taxon>Solibacillus</taxon>
    </lineage>
</organism>